<keyword evidence="2" id="KW-1185">Reference proteome</keyword>
<dbReference type="AlphaFoldDB" id="A0A1M6CKN4"/>
<name>A0A1M6CKN4_9FLAO</name>
<sequence length="92" mass="11078">MVDYFRNLYDLKETQVKTVYMPIHYYDLPQVRSRKIKFLYLGSIYGKRNPKQLYRVLNDMMENNPTIEFVLAGSKLDRNILIEQYKNFGFGL</sequence>
<gene>
    <name evidence="1" type="ORF">SAMN05444337_0404</name>
</gene>
<evidence type="ECO:0000313" key="1">
    <source>
        <dbReference type="EMBL" id="SHI61585.1"/>
    </source>
</evidence>
<dbReference type="SUPFAM" id="SSF53756">
    <property type="entry name" value="UDP-Glycosyltransferase/glycogen phosphorylase"/>
    <property type="match status" value="1"/>
</dbReference>
<dbReference type="RefSeq" id="WP_072781087.1">
    <property type="nucleotide sequence ID" value="NZ_CP045292.1"/>
</dbReference>
<dbReference type="Proteomes" id="UP000184232">
    <property type="component" value="Unassembled WGS sequence"/>
</dbReference>
<organism evidence="1 2">
    <name type="scientific">Flavobacterium haoranii</name>
    <dbReference type="NCBI Taxonomy" id="683124"/>
    <lineage>
        <taxon>Bacteria</taxon>
        <taxon>Pseudomonadati</taxon>
        <taxon>Bacteroidota</taxon>
        <taxon>Flavobacteriia</taxon>
        <taxon>Flavobacteriales</taxon>
        <taxon>Flavobacteriaceae</taxon>
        <taxon>Flavobacterium</taxon>
    </lineage>
</organism>
<reference evidence="1 2" key="1">
    <citation type="submission" date="2016-11" db="EMBL/GenBank/DDBJ databases">
        <authorList>
            <person name="Jaros S."/>
            <person name="Januszkiewicz K."/>
            <person name="Wedrychowicz H."/>
        </authorList>
    </citation>
    <scope>NUCLEOTIDE SEQUENCE [LARGE SCALE GENOMIC DNA]</scope>
    <source>
        <strain evidence="1 2">DSM 22807</strain>
    </source>
</reference>
<dbReference type="STRING" id="683124.SAMN05444337_0404"/>
<protein>
    <recommendedName>
        <fullName evidence="3">Glycosyl transferases group 1</fullName>
    </recommendedName>
</protein>
<accession>A0A1M6CKN4</accession>
<dbReference type="EMBL" id="FQZH01000001">
    <property type="protein sequence ID" value="SHI61585.1"/>
    <property type="molecule type" value="Genomic_DNA"/>
</dbReference>
<proteinExistence type="predicted"/>
<evidence type="ECO:0008006" key="3">
    <source>
        <dbReference type="Google" id="ProtNLM"/>
    </source>
</evidence>
<evidence type="ECO:0000313" key="2">
    <source>
        <dbReference type="Proteomes" id="UP000184232"/>
    </source>
</evidence>